<accession>D4YZD5</accession>
<dbReference type="Proteomes" id="UP000007753">
    <property type="component" value="Chromosome 1"/>
</dbReference>
<dbReference type="RefSeq" id="WP_013039372.1">
    <property type="nucleotide sequence ID" value="NC_014006.1"/>
</dbReference>
<dbReference type="GeneID" id="51750298"/>
<sequence length="58" mass="6959">MFQLIEDVTEYLDLDPRFWNKDDGEFEYEGETVFYRRLPDSVLLFVNGVTYEAPRTAF</sequence>
<dbReference type="AlphaFoldDB" id="D4YZD5"/>
<reference evidence="1 2" key="1">
    <citation type="journal article" date="2010" name="J. Bacteriol.">
        <title>Complete genome sequence of the representative gamma-hexachlorocyclohexane-degrading bacterium Sphingobium japonicum UT26.</title>
        <authorList>
            <person name="Nagata Y."/>
            <person name="Ohtsubo Y."/>
            <person name="Endo R."/>
            <person name="Ichikawa N."/>
            <person name="Ankai A."/>
            <person name="Oguchi A."/>
            <person name="Fukui S."/>
            <person name="Fujita N."/>
            <person name="Tsuda M."/>
        </authorList>
    </citation>
    <scope>NUCLEOTIDE SEQUENCE [LARGE SCALE GENOMIC DNA]</scope>
    <source>
        <strain evidence="2">DSM 16413 / CCM 7287 / MTCC 6362 / UT26 / NBRC 101211 / UT26S</strain>
    </source>
</reference>
<dbReference type="EMBL" id="AP010803">
    <property type="protein sequence ID" value="BAI95717.1"/>
    <property type="molecule type" value="Genomic_DNA"/>
</dbReference>
<dbReference type="HOGENOM" id="CLU_2976936_0_0_5"/>
<protein>
    <submittedName>
        <fullName evidence="1">Uncharacterized protein</fullName>
    </submittedName>
</protein>
<dbReference type="KEGG" id="sjp:SJA_C1-08830"/>
<gene>
    <name evidence="1" type="ordered locus">SJA_C1-08830</name>
</gene>
<keyword evidence="2" id="KW-1185">Reference proteome</keyword>
<dbReference type="STRING" id="452662.SJA_C1-08830"/>
<proteinExistence type="predicted"/>
<evidence type="ECO:0000313" key="1">
    <source>
        <dbReference type="EMBL" id="BAI95717.1"/>
    </source>
</evidence>
<name>D4YZD5_SPHIU</name>
<organism evidence="1 2">
    <name type="scientific">Sphingobium indicum (strain DSM 16413 / CCM 7287 / MTCC 6362 / UT26 / NBRC 101211 / UT26S)</name>
    <name type="common">Sphingobium japonicum</name>
    <dbReference type="NCBI Taxonomy" id="452662"/>
    <lineage>
        <taxon>Bacteria</taxon>
        <taxon>Pseudomonadati</taxon>
        <taxon>Pseudomonadota</taxon>
        <taxon>Alphaproteobacteria</taxon>
        <taxon>Sphingomonadales</taxon>
        <taxon>Sphingomonadaceae</taxon>
        <taxon>Sphingobium</taxon>
    </lineage>
</organism>
<evidence type="ECO:0000313" key="2">
    <source>
        <dbReference type="Proteomes" id="UP000007753"/>
    </source>
</evidence>